<proteinExistence type="predicted"/>
<evidence type="ECO:0000256" key="2">
    <source>
        <dbReference type="PROSITE-ProRule" id="PRU00335"/>
    </source>
</evidence>
<dbReference type="InterPro" id="IPR050109">
    <property type="entry name" value="HTH-type_TetR-like_transc_reg"/>
</dbReference>
<dbReference type="EMBL" id="MVHM01000010">
    <property type="protein sequence ID" value="ORA36035.1"/>
    <property type="molecule type" value="Genomic_DNA"/>
</dbReference>
<evidence type="ECO:0000259" key="3">
    <source>
        <dbReference type="PROSITE" id="PS50977"/>
    </source>
</evidence>
<dbReference type="SUPFAM" id="SSF46689">
    <property type="entry name" value="Homeodomain-like"/>
    <property type="match status" value="1"/>
</dbReference>
<dbReference type="Proteomes" id="UP000192441">
    <property type="component" value="Unassembled WGS sequence"/>
</dbReference>
<name>A0AA91RHF4_9MYCO</name>
<dbReference type="GO" id="GO:0003700">
    <property type="term" value="F:DNA-binding transcription factor activity"/>
    <property type="evidence" value="ECO:0007669"/>
    <property type="project" value="TreeGrafter"/>
</dbReference>
<comment type="caution">
    <text evidence="4">The sequence shown here is derived from an EMBL/GenBank/DDBJ whole genome shotgun (WGS) entry which is preliminary data.</text>
</comment>
<feature type="DNA-binding region" description="H-T-H motif" evidence="2">
    <location>
        <begin position="41"/>
        <end position="60"/>
    </location>
</feature>
<dbReference type="PANTHER" id="PTHR30055">
    <property type="entry name" value="HTH-TYPE TRANSCRIPTIONAL REGULATOR RUTR"/>
    <property type="match status" value="1"/>
</dbReference>
<dbReference type="PROSITE" id="PS50977">
    <property type="entry name" value="HTH_TETR_2"/>
    <property type="match status" value="1"/>
</dbReference>
<keyword evidence="1 2" id="KW-0238">DNA-binding</keyword>
<gene>
    <name evidence="4" type="ORF">BST20_15795</name>
</gene>
<dbReference type="PRINTS" id="PR00455">
    <property type="entry name" value="HTHTETR"/>
</dbReference>
<dbReference type="InterPro" id="IPR009057">
    <property type="entry name" value="Homeodomain-like_sf"/>
</dbReference>
<accession>A0AA91RHF4</accession>
<dbReference type="Gene3D" id="1.10.357.10">
    <property type="entry name" value="Tetracycline Repressor, domain 2"/>
    <property type="match status" value="1"/>
</dbReference>
<dbReference type="Pfam" id="PF00440">
    <property type="entry name" value="TetR_N"/>
    <property type="match status" value="1"/>
</dbReference>
<dbReference type="PANTHER" id="PTHR30055:SF226">
    <property type="entry name" value="HTH-TYPE TRANSCRIPTIONAL REGULATOR PKSA"/>
    <property type="match status" value="1"/>
</dbReference>
<protein>
    <recommendedName>
        <fullName evidence="3">HTH tetR-type domain-containing protein</fullName>
    </recommendedName>
</protein>
<dbReference type="AlphaFoldDB" id="A0AA91RHF4"/>
<dbReference type="InterPro" id="IPR001647">
    <property type="entry name" value="HTH_TetR"/>
</dbReference>
<feature type="domain" description="HTH tetR-type" evidence="3">
    <location>
        <begin position="18"/>
        <end position="78"/>
    </location>
</feature>
<dbReference type="GO" id="GO:0000976">
    <property type="term" value="F:transcription cis-regulatory region binding"/>
    <property type="evidence" value="ECO:0007669"/>
    <property type="project" value="TreeGrafter"/>
</dbReference>
<evidence type="ECO:0000313" key="5">
    <source>
        <dbReference type="Proteomes" id="UP000192441"/>
    </source>
</evidence>
<organism evidence="4 5">
    <name type="scientific">Mycobacterium branderi</name>
    <dbReference type="NCBI Taxonomy" id="43348"/>
    <lineage>
        <taxon>Bacteria</taxon>
        <taxon>Bacillati</taxon>
        <taxon>Actinomycetota</taxon>
        <taxon>Actinomycetes</taxon>
        <taxon>Mycobacteriales</taxon>
        <taxon>Mycobacteriaceae</taxon>
        <taxon>Mycobacterium</taxon>
    </lineage>
</organism>
<evidence type="ECO:0000313" key="4">
    <source>
        <dbReference type="EMBL" id="ORA36035.1"/>
    </source>
</evidence>
<sequence length="207" mass="22518">MWPVTSATPAGRRRMRPADRAADLRRVAEATFLDVGFHGASMNEIARRAGVTRAILYRHYASKDELAAACLAASRRRLQEMVRDDTGVPEPLEAIHIAARRIVGFIGEHSRLFLIFLADDTFSGSKARAEAEAIRDDLERAAARALMRAAPAADPALTELIARGLVGAGSRIAEGLDWASTTPEELDRLVDISIDVMWNGLAGLTSR</sequence>
<evidence type="ECO:0000256" key="1">
    <source>
        <dbReference type="ARBA" id="ARBA00023125"/>
    </source>
</evidence>
<reference evidence="4 5" key="1">
    <citation type="submission" date="2016-12" db="EMBL/GenBank/DDBJ databases">
        <title>The new phylogeny of genus Mycobacterium.</title>
        <authorList>
            <person name="Tortoli E."/>
            <person name="Trovato A."/>
            <person name="Cirillo D.M."/>
        </authorList>
    </citation>
    <scope>NUCLEOTIDE SEQUENCE [LARGE SCALE GENOMIC DNA]</scope>
    <source>
        <strain evidence="4 5">DSM 44624</strain>
    </source>
</reference>